<proteinExistence type="predicted"/>
<sequence>MQGDEPAEPKKHSKKDRKGKKNKKKRDRKGKKESRKKKKEAEALEEGFLEVSSKLPEYLAQEPHRGTSPAATEQPNPPATEQPKPPVQSPTTMLDPMDSIPDMPTHEPDTFQDELTTATTKLVTDLEDQSILATAVSESPNMEVEVEVPVWLPSFS</sequence>
<protein>
    <submittedName>
        <fullName evidence="2">Uncharacterized protein</fullName>
    </submittedName>
</protein>
<dbReference type="Proteomes" id="UP001529510">
    <property type="component" value="Unassembled WGS sequence"/>
</dbReference>
<evidence type="ECO:0000313" key="2">
    <source>
        <dbReference type="EMBL" id="KAL0197058.1"/>
    </source>
</evidence>
<feature type="compositionally biased region" description="Pro residues" evidence="1">
    <location>
        <begin position="75"/>
        <end position="88"/>
    </location>
</feature>
<feature type="compositionally biased region" description="Basic residues" evidence="1">
    <location>
        <begin position="11"/>
        <end position="38"/>
    </location>
</feature>
<dbReference type="EMBL" id="JAMKFB020000003">
    <property type="protein sequence ID" value="KAL0197058.1"/>
    <property type="molecule type" value="Genomic_DNA"/>
</dbReference>
<accession>A0ABD0RGR1</accession>
<reference evidence="2 3" key="1">
    <citation type="submission" date="2024-05" db="EMBL/GenBank/DDBJ databases">
        <title>Genome sequencing and assembly of Indian major carp, Cirrhinus mrigala (Hamilton, 1822).</title>
        <authorList>
            <person name="Mohindra V."/>
            <person name="Chowdhury L.M."/>
            <person name="Lal K."/>
            <person name="Jena J.K."/>
        </authorList>
    </citation>
    <scope>NUCLEOTIDE SEQUENCE [LARGE SCALE GENOMIC DNA]</scope>
    <source>
        <strain evidence="2">CM1030</strain>
        <tissue evidence="2">Blood</tissue>
    </source>
</reference>
<name>A0ABD0RGR1_CIRMR</name>
<dbReference type="AlphaFoldDB" id="A0ABD0RGR1"/>
<feature type="region of interest" description="Disordered" evidence="1">
    <location>
        <begin position="1"/>
        <end position="110"/>
    </location>
</feature>
<evidence type="ECO:0000313" key="3">
    <source>
        <dbReference type="Proteomes" id="UP001529510"/>
    </source>
</evidence>
<evidence type="ECO:0000256" key="1">
    <source>
        <dbReference type="SAM" id="MobiDB-lite"/>
    </source>
</evidence>
<keyword evidence="3" id="KW-1185">Reference proteome</keyword>
<gene>
    <name evidence="2" type="ORF">M9458_005598</name>
</gene>
<organism evidence="2 3">
    <name type="scientific">Cirrhinus mrigala</name>
    <name type="common">Mrigala</name>
    <dbReference type="NCBI Taxonomy" id="683832"/>
    <lineage>
        <taxon>Eukaryota</taxon>
        <taxon>Metazoa</taxon>
        <taxon>Chordata</taxon>
        <taxon>Craniata</taxon>
        <taxon>Vertebrata</taxon>
        <taxon>Euteleostomi</taxon>
        <taxon>Actinopterygii</taxon>
        <taxon>Neopterygii</taxon>
        <taxon>Teleostei</taxon>
        <taxon>Ostariophysi</taxon>
        <taxon>Cypriniformes</taxon>
        <taxon>Cyprinidae</taxon>
        <taxon>Labeoninae</taxon>
        <taxon>Labeonini</taxon>
        <taxon>Cirrhinus</taxon>
    </lineage>
</organism>
<comment type="caution">
    <text evidence="2">The sequence shown here is derived from an EMBL/GenBank/DDBJ whole genome shotgun (WGS) entry which is preliminary data.</text>
</comment>